<dbReference type="Pfam" id="PF22995">
    <property type="entry name" value="C2CH-3rd_BIRD-IDD"/>
    <property type="match status" value="1"/>
</dbReference>
<dbReference type="InterPro" id="IPR013087">
    <property type="entry name" value="Znf_C2H2_type"/>
</dbReference>
<comment type="subcellular location">
    <subcellularLocation>
        <location evidence="1">Nucleus</location>
    </subcellularLocation>
</comment>
<feature type="domain" description="C2H2-type" evidence="11">
    <location>
        <begin position="154"/>
        <end position="181"/>
    </location>
</feature>
<reference evidence="12 13" key="1">
    <citation type="submission" date="2024-02" db="EMBL/GenBank/DDBJ databases">
        <title>High-quality chromosome-scale genome assembly of Pensacola bahiagrass (Paspalum notatum Flugge var. saurae).</title>
        <authorList>
            <person name="Vega J.M."/>
            <person name="Podio M."/>
            <person name="Orjuela J."/>
            <person name="Siena L.A."/>
            <person name="Pessino S.C."/>
            <person name="Combes M.C."/>
            <person name="Mariac C."/>
            <person name="Albertini E."/>
            <person name="Pupilli F."/>
            <person name="Ortiz J.P.A."/>
            <person name="Leblanc O."/>
        </authorList>
    </citation>
    <scope>NUCLEOTIDE SEQUENCE [LARGE SCALE GENOMIC DNA]</scope>
    <source>
        <strain evidence="12">R1</strain>
        <tissue evidence="12">Leaf</tissue>
    </source>
</reference>
<dbReference type="PANTHER" id="PTHR45878:SF28">
    <property type="entry name" value="C2H2-TYPE DOMAIN-CONTAINING PROTEIN"/>
    <property type="match status" value="1"/>
</dbReference>
<keyword evidence="2" id="KW-0479">Metal-binding</keyword>
<dbReference type="PROSITE" id="PS50157">
    <property type="entry name" value="ZINC_FINGER_C2H2_2"/>
    <property type="match status" value="1"/>
</dbReference>
<keyword evidence="13" id="KW-1185">Reference proteome</keyword>
<dbReference type="Pfam" id="PF23115">
    <property type="entry name" value="zf-C2H2_STOP2_3rd"/>
    <property type="match status" value="1"/>
</dbReference>
<sequence>MANSYTFLLRPHEIEHLSLQRSLVSPPPPLSSATKEAIPLLSLLPASSNGYNHDHNNDEQRKKAAADDMEMKLQIGPPSSSNYGCPLISLAESTTTGANAGDNKVEEGEELGSEGGTIAGDDGHCSEYFAIGKLTKGNYWIPTPAQILFGPTLFACAVCCRTFSRYNNLQMHMWGHGSQYRRGPDSLRGAQPAAMLRLPCFCCAPGCRNHVDHPRARPLKDFRTLQTHYRRRHCARPFLCRRCGKALAVRGDWRTHEKNCGRRWRCACGSDFKHKRSLKDHVRAFGHGHVEHQDHNPPPAGILLRNS</sequence>
<dbReference type="GO" id="GO:0005634">
    <property type="term" value="C:nucleus"/>
    <property type="evidence" value="ECO:0007669"/>
    <property type="project" value="UniProtKB-SubCell"/>
</dbReference>
<keyword evidence="4 9" id="KW-0863">Zinc-finger</keyword>
<organism evidence="12 13">
    <name type="scientific">Paspalum notatum var. saurae</name>
    <dbReference type="NCBI Taxonomy" id="547442"/>
    <lineage>
        <taxon>Eukaryota</taxon>
        <taxon>Viridiplantae</taxon>
        <taxon>Streptophyta</taxon>
        <taxon>Embryophyta</taxon>
        <taxon>Tracheophyta</taxon>
        <taxon>Spermatophyta</taxon>
        <taxon>Magnoliopsida</taxon>
        <taxon>Liliopsida</taxon>
        <taxon>Poales</taxon>
        <taxon>Poaceae</taxon>
        <taxon>PACMAD clade</taxon>
        <taxon>Panicoideae</taxon>
        <taxon>Andropogonodae</taxon>
        <taxon>Paspaleae</taxon>
        <taxon>Paspalinae</taxon>
        <taxon>Paspalum</taxon>
    </lineage>
</organism>
<dbReference type="PROSITE" id="PS00028">
    <property type="entry name" value="ZINC_FINGER_C2H2_1"/>
    <property type="match status" value="1"/>
</dbReference>
<name>A0AAQ3SZW0_PASNO</name>
<dbReference type="InterPro" id="IPR055187">
    <property type="entry name" value="C2CH-3rd_BIRD-IDD"/>
</dbReference>
<dbReference type="GO" id="GO:0008270">
    <property type="term" value="F:zinc ion binding"/>
    <property type="evidence" value="ECO:0007669"/>
    <property type="project" value="UniProtKB-KW"/>
</dbReference>
<proteinExistence type="predicted"/>
<keyword evidence="7" id="KW-0804">Transcription</keyword>
<evidence type="ECO:0000256" key="8">
    <source>
        <dbReference type="ARBA" id="ARBA00023242"/>
    </source>
</evidence>
<evidence type="ECO:0000256" key="6">
    <source>
        <dbReference type="ARBA" id="ARBA00023015"/>
    </source>
</evidence>
<evidence type="ECO:0000259" key="11">
    <source>
        <dbReference type="PROSITE" id="PS50157"/>
    </source>
</evidence>
<dbReference type="AlphaFoldDB" id="A0AAQ3SZW0"/>
<evidence type="ECO:0000313" key="13">
    <source>
        <dbReference type="Proteomes" id="UP001341281"/>
    </source>
</evidence>
<accession>A0AAQ3SZW0</accession>
<dbReference type="GO" id="GO:0003700">
    <property type="term" value="F:DNA-binding transcription factor activity"/>
    <property type="evidence" value="ECO:0007669"/>
    <property type="project" value="InterPro"/>
</dbReference>
<evidence type="ECO:0000256" key="2">
    <source>
        <dbReference type="ARBA" id="ARBA00022723"/>
    </source>
</evidence>
<keyword evidence="6" id="KW-0805">Transcription regulation</keyword>
<dbReference type="EMBL" id="CP144747">
    <property type="protein sequence ID" value="WVZ64080.1"/>
    <property type="molecule type" value="Genomic_DNA"/>
</dbReference>
<evidence type="ECO:0000256" key="4">
    <source>
        <dbReference type="ARBA" id="ARBA00022771"/>
    </source>
</evidence>
<dbReference type="PANTHER" id="PTHR45878">
    <property type="entry name" value="ZINC FINGER PROTEIN WIP2"/>
    <property type="match status" value="1"/>
</dbReference>
<dbReference type="InterPro" id="IPR059161">
    <property type="entry name" value="Znf-C2H2_STOP1/2_3rd"/>
</dbReference>
<feature type="region of interest" description="Disordered" evidence="10">
    <location>
        <begin position="96"/>
        <end position="119"/>
    </location>
</feature>
<keyword evidence="5" id="KW-0862">Zinc</keyword>
<keyword evidence="8" id="KW-0539">Nucleus</keyword>
<evidence type="ECO:0000256" key="7">
    <source>
        <dbReference type="ARBA" id="ARBA00023163"/>
    </source>
</evidence>
<evidence type="ECO:0000256" key="10">
    <source>
        <dbReference type="SAM" id="MobiDB-lite"/>
    </source>
</evidence>
<protein>
    <recommendedName>
        <fullName evidence="11">C2H2-type domain-containing protein</fullName>
    </recommendedName>
</protein>
<evidence type="ECO:0000256" key="9">
    <source>
        <dbReference type="PROSITE-ProRule" id="PRU00042"/>
    </source>
</evidence>
<evidence type="ECO:0000313" key="12">
    <source>
        <dbReference type="EMBL" id="WVZ64080.1"/>
    </source>
</evidence>
<gene>
    <name evidence="12" type="ORF">U9M48_013649</name>
</gene>
<dbReference type="Proteomes" id="UP001341281">
    <property type="component" value="Chromosome 03"/>
</dbReference>
<dbReference type="Gene3D" id="3.30.160.60">
    <property type="entry name" value="Classic Zinc Finger"/>
    <property type="match status" value="1"/>
</dbReference>
<evidence type="ECO:0000256" key="5">
    <source>
        <dbReference type="ARBA" id="ARBA00022833"/>
    </source>
</evidence>
<evidence type="ECO:0000256" key="1">
    <source>
        <dbReference type="ARBA" id="ARBA00004123"/>
    </source>
</evidence>
<keyword evidence="3" id="KW-0677">Repeat</keyword>
<dbReference type="InterPro" id="IPR043584">
    <property type="entry name" value="WIP1/2/3/4/5/6"/>
</dbReference>
<evidence type="ECO:0000256" key="3">
    <source>
        <dbReference type="ARBA" id="ARBA00022737"/>
    </source>
</evidence>